<dbReference type="Pfam" id="PF08402">
    <property type="entry name" value="TOBE_2"/>
    <property type="match status" value="1"/>
</dbReference>
<dbReference type="SMART" id="SM00382">
    <property type="entry name" value="AAA"/>
    <property type="match status" value="1"/>
</dbReference>
<keyword evidence="2" id="KW-0547">Nucleotide-binding</keyword>
<dbReference type="OrthoDB" id="9802264at2"/>
<dbReference type="RefSeq" id="WP_069111496.1">
    <property type="nucleotide sequence ID" value="NZ_FNUC01000004.1"/>
</dbReference>
<dbReference type="InterPro" id="IPR017871">
    <property type="entry name" value="ABC_transporter-like_CS"/>
</dbReference>
<protein>
    <submittedName>
        <fullName evidence="5">Iron(III) transport system ATP-binding protein</fullName>
    </submittedName>
</protein>
<dbReference type="InterPro" id="IPR027417">
    <property type="entry name" value="P-loop_NTPase"/>
</dbReference>
<evidence type="ECO:0000259" key="4">
    <source>
        <dbReference type="PROSITE" id="PS50893"/>
    </source>
</evidence>
<dbReference type="GO" id="GO:0005524">
    <property type="term" value="F:ATP binding"/>
    <property type="evidence" value="ECO:0007669"/>
    <property type="project" value="UniProtKB-KW"/>
</dbReference>
<dbReference type="Pfam" id="PF00005">
    <property type="entry name" value="ABC_tran"/>
    <property type="match status" value="1"/>
</dbReference>
<dbReference type="AlphaFoldDB" id="A0A1H5Q0G0"/>
<feature type="domain" description="ABC transporter" evidence="4">
    <location>
        <begin position="4"/>
        <end position="242"/>
    </location>
</feature>
<gene>
    <name evidence="5" type="ORF">SAMN04488561_6796</name>
</gene>
<dbReference type="SUPFAM" id="SSF52540">
    <property type="entry name" value="P-loop containing nucleoside triphosphate hydrolases"/>
    <property type="match status" value="1"/>
</dbReference>
<evidence type="ECO:0000313" key="5">
    <source>
        <dbReference type="EMBL" id="SEF18727.1"/>
    </source>
</evidence>
<dbReference type="GO" id="GO:0140359">
    <property type="term" value="F:ABC-type transporter activity"/>
    <property type="evidence" value="ECO:0007669"/>
    <property type="project" value="UniProtKB-ARBA"/>
</dbReference>
<dbReference type="Gene3D" id="3.40.50.300">
    <property type="entry name" value="P-loop containing nucleotide triphosphate hydrolases"/>
    <property type="match status" value="1"/>
</dbReference>
<sequence length="381" mass="41068">MKSIAINALTKTYTAGAAPAVDRLDLDVAPGEFLTLLGPSGCGKTTTLRCVAGLEAPTQGSIRIGDQLIAAPANGVFVPPERRGVGMVFQSYALWPHMSVFGNVAYPLKMARTPRAEIGRAVDDALTRVGLGGLHTKNVSALSGGQQQRVALARAMVGRPDVMLYDEPLSNLDAKLRFAMRDHIRSVHNSLGTTSVYVTHDQEEAVALSDRIIVMRAGRIQQVDTPRDLYTRPRSTFVADFMGFQNILPATVESRAADHCHVRLDHCPDVVRSAYPAPADGQVSVAFRAQHVRFSQPDALCLAVNAVVTKATDWGSALRLQLDVSGHVVKAIVDEEQLVSQSLSPRPGDPVTFYVRPEHVIVLLSQDDHQDAGLAQAEEGA</sequence>
<dbReference type="PANTHER" id="PTHR43875">
    <property type="entry name" value="MALTODEXTRIN IMPORT ATP-BINDING PROTEIN MSMX"/>
    <property type="match status" value="1"/>
</dbReference>
<dbReference type="PROSITE" id="PS50893">
    <property type="entry name" value="ABC_TRANSPORTER_2"/>
    <property type="match status" value="1"/>
</dbReference>
<dbReference type="FunFam" id="3.40.50.300:FF:000042">
    <property type="entry name" value="Maltose/maltodextrin ABC transporter, ATP-binding protein"/>
    <property type="match status" value="1"/>
</dbReference>
<keyword evidence="6" id="KW-1185">Reference proteome</keyword>
<dbReference type="InterPro" id="IPR013611">
    <property type="entry name" value="Transp-assoc_OB_typ2"/>
</dbReference>
<evidence type="ECO:0000256" key="2">
    <source>
        <dbReference type="ARBA" id="ARBA00022741"/>
    </source>
</evidence>
<name>A0A1H5Q0G0_9ACTN</name>
<dbReference type="Proteomes" id="UP000181980">
    <property type="component" value="Unassembled WGS sequence"/>
</dbReference>
<dbReference type="InterPro" id="IPR008995">
    <property type="entry name" value="Mo/tungstate-bd_C_term_dom"/>
</dbReference>
<keyword evidence="3 5" id="KW-0067">ATP-binding</keyword>
<dbReference type="InterPro" id="IPR003593">
    <property type="entry name" value="AAA+_ATPase"/>
</dbReference>
<accession>A0A1H5Q0G0</accession>
<proteinExistence type="predicted"/>
<dbReference type="InterPro" id="IPR047641">
    <property type="entry name" value="ABC_transpr_MalK/UgpC-like"/>
</dbReference>
<dbReference type="InterPro" id="IPR003439">
    <property type="entry name" value="ABC_transporter-like_ATP-bd"/>
</dbReference>
<dbReference type="EMBL" id="FNUC01000004">
    <property type="protein sequence ID" value="SEF18727.1"/>
    <property type="molecule type" value="Genomic_DNA"/>
</dbReference>
<dbReference type="GO" id="GO:0055052">
    <property type="term" value="C:ATP-binding cassette (ABC) transporter complex, substrate-binding subunit-containing"/>
    <property type="evidence" value="ECO:0007669"/>
    <property type="project" value="TreeGrafter"/>
</dbReference>
<evidence type="ECO:0000256" key="3">
    <source>
        <dbReference type="ARBA" id="ARBA00022840"/>
    </source>
</evidence>
<dbReference type="PROSITE" id="PS00211">
    <property type="entry name" value="ABC_TRANSPORTER_1"/>
    <property type="match status" value="1"/>
</dbReference>
<dbReference type="SUPFAM" id="SSF50331">
    <property type="entry name" value="MOP-like"/>
    <property type="match status" value="1"/>
</dbReference>
<reference evidence="6" key="1">
    <citation type="submission" date="2016-10" db="EMBL/GenBank/DDBJ databases">
        <authorList>
            <person name="Varghese N."/>
            <person name="Submissions S."/>
        </authorList>
    </citation>
    <scope>NUCLEOTIDE SEQUENCE [LARGE SCALE GENOMIC DNA]</scope>
    <source>
        <strain evidence="6">DSM 45237</strain>
    </source>
</reference>
<dbReference type="Gene3D" id="2.40.50.100">
    <property type="match status" value="1"/>
</dbReference>
<dbReference type="STRING" id="561176.SAMN04488561_6796"/>
<organism evidence="5 6">
    <name type="scientific">Jiangella alba</name>
    <dbReference type="NCBI Taxonomy" id="561176"/>
    <lineage>
        <taxon>Bacteria</taxon>
        <taxon>Bacillati</taxon>
        <taxon>Actinomycetota</taxon>
        <taxon>Actinomycetes</taxon>
        <taxon>Jiangellales</taxon>
        <taxon>Jiangellaceae</taxon>
        <taxon>Jiangella</taxon>
    </lineage>
</organism>
<evidence type="ECO:0000313" key="6">
    <source>
        <dbReference type="Proteomes" id="UP000181980"/>
    </source>
</evidence>
<dbReference type="GO" id="GO:0016887">
    <property type="term" value="F:ATP hydrolysis activity"/>
    <property type="evidence" value="ECO:0007669"/>
    <property type="project" value="InterPro"/>
</dbReference>
<keyword evidence="1" id="KW-0813">Transport</keyword>
<dbReference type="PANTHER" id="PTHR43875:SF1">
    <property type="entry name" value="OSMOPROTECTIVE COMPOUNDS UPTAKE ATP-BINDING PROTEIN GGTA"/>
    <property type="match status" value="1"/>
</dbReference>
<evidence type="ECO:0000256" key="1">
    <source>
        <dbReference type="ARBA" id="ARBA00022448"/>
    </source>
</evidence>